<dbReference type="EMBL" id="MU006561">
    <property type="protein sequence ID" value="KAF2752113.1"/>
    <property type="molecule type" value="Genomic_DNA"/>
</dbReference>
<evidence type="ECO:0000256" key="1">
    <source>
        <dbReference type="SAM" id="MobiDB-lite"/>
    </source>
</evidence>
<dbReference type="Pfam" id="PF07093">
    <property type="entry name" value="SGT1"/>
    <property type="match status" value="1"/>
</dbReference>
<name>A0A6A6VPK5_9PLEO</name>
<evidence type="ECO:0000313" key="3">
    <source>
        <dbReference type="Proteomes" id="UP000799440"/>
    </source>
</evidence>
<feature type="region of interest" description="Disordered" evidence="1">
    <location>
        <begin position="541"/>
        <end position="568"/>
    </location>
</feature>
<feature type="non-terminal residue" evidence="2">
    <location>
        <position position="616"/>
    </location>
</feature>
<dbReference type="PANTHER" id="PTHR13060">
    <property type="entry name" value="SGT1 PROTEIN HSGT1 SUPPRESSOR OF GCR2"/>
    <property type="match status" value="1"/>
</dbReference>
<keyword evidence="3" id="KW-1185">Reference proteome</keyword>
<dbReference type="OrthoDB" id="27237at2759"/>
<dbReference type="Proteomes" id="UP000799440">
    <property type="component" value="Unassembled WGS sequence"/>
</dbReference>
<proteinExistence type="predicted"/>
<accession>A0A6A6VPK5</accession>
<dbReference type="AlphaFoldDB" id="A0A6A6VPK5"/>
<feature type="compositionally biased region" description="Acidic residues" evidence="1">
    <location>
        <begin position="446"/>
        <end position="467"/>
    </location>
</feature>
<gene>
    <name evidence="2" type="ORF">M011DRAFT_389616</name>
</gene>
<feature type="non-terminal residue" evidence="2">
    <location>
        <position position="1"/>
    </location>
</feature>
<feature type="region of interest" description="Disordered" evidence="1">
    <location>
        <begin position="424"/>
        <end position="467"/>
    </location>
</feature>
<dbReference type="GO" id="GO:0005634">
    <property type="term" value="C:nucleus"/>
    <property type="evidence" value="ECO:0007669"/>
    <property type="project" value="TreeGrafter"/>
</dbReference>
<protein>
    <submittedName>
        <fullName evidence="2">SGT1-domain-containing protein</fullName>
    </submittedName>
</protein>
<dbReference type="InterPro" id="IPR010770">
    <property type="entry name" value="Ecd"/>
</dbReference>
<reference evidence="2" key="1">
    <citation type="journal article" date="2020" name="Stud. Mycol.">
        <title>101 Dothideomycetes genomes: a test case for predicting lifestyles and emergence of pathogens.</title>
        <authorList>
            <person name="Haridas S."/>
            <person name="Albert R."/>
            <person name="Binder M."/>
            <person name="Bloem J."/>
            <person name="Labutti K."/>
            <person name="Salamov A."/>
            <person name="Andreopoulos B."/>
            <person name="Baker S."/>
            <person name="Barry K."/>
            <person name="Bills G."/>
            <person name="Bluhm B."/>
            <person name="Cannon C."/>
            <person name="Castanera R."/>
            <person name="Culley D."/>
            <person name="Daum C."/>
            <person name="Ezra D."/>
            <person name="Gonzalez J."/>
            <person name="Henrissat B."/>
            <person name="Kuo A."/>
            <person name="Liang C."/>
            <person name="Lipzen A."/>
            <person name="Lutzoni F."/>
            <person name="Magnuson J."/>
            <person name="Mondo S."/>
            <person name="Nolan M."/>
            <person name="Ohm R."/>
            <person name="Pangilinan J."/>
            <person name="Park H.-J."/>
            <person name="Ramirez L."/>
            <person name="Alfaro M."/>
            <person name="Sun H."/>
            <person name="Tritt A."/>
            <person name="Yoshinaga Y."/>
            <person name="Zwiers L.-H."/>
            <person name="Turgeon B."/>
            <person name="Goodwin S."/>
            <person name="Spatafora J."/>
            <person name="Crous P."/>
            <person name="Grigoriev I."/>
        </authorList>
    </citation>
    <scope>NUCLEOTIDE SEQUENCE</scope>
    <source>
        <strain evidence="2">CBS 119925</strain>
    </source>
</reference>
<sequence length="616" mass="69767">PQDDFKWFGEGFSSFPKKLPEDVVEYLIFVIDTKLSDTQTRERLQAFQRALTNLEKKFLKEYIWQRESINLSLIRENNKWLLRGSTNYGDSVADEWLIVWLLRELSKEFKDAWIRIYDTDGEFLLIEAANALPRWLNPEVAEHRVWINKHRLHIIPLSPKEEPKPLQLPAALSTITSTPAKLRTEPKLENEAFHRLTSYPSAISENQHHATLPLPRKLAHILHTNPSYIALAVEAFYLRDPISLRFLQPSKSKTTLVFPPEDFVTVSIRFTKVLFAQLRGQNWDSTPPYSTALEHLLAQPEWSSTPDKPSLAIKLAAGFEMLVQHSLYADKVATREIKLLLDDLDAGDDALPTDAEIAAWPKQSDDEKWLDIDFSAFEQELSGTAKKEGAKSGFGDKSAQENLRKMVERFTAFVEDEDAGLEGAKGLKLDPMDVDNDSDPGRGWDDPEGNDNEGDSDDDVDSEYADEEYAEYERAFEKFMTLSVAEKTLLTDEARELALKEEAEKDEDEEIKKLSDLMEKELFSHGALDLNPEKQVKRALGKTVESSAKGKGKAKANADVADESEEEDFEYLDEDYNLADNMLKSFKGQVGMPGPAGNLMGLMGIQFPPDAESDDE</sequence>
<dbReference type="PANTHER" id="PTHR13060:SF0">
    <property type="entry name" value="PROTEIN ECDYSONELESS HOMOLOG"/>
    <property type="match status" value="1"/>
</dbReference>
<organism evidence="2 3">
    <name type="scientific">Sporormia fimetaria CBS 119925</name>
    <dbReference type="NCBI Taxonomy" id="1340428"/>
    <lineage>
        <taxon>Eukaryota</taxon>
        <taxon>Fungi</taxon>
        <taxon>Dikarya</taxon>
        <taxon>Ascomycota</taxon>
        <taxon>Pezizomycotina</taxon>
        <taxon>Dothideomycetes</taxon>
        <taxon>Pleosporomycetidae</taxon>
        <taxon>Pleosporales</taxon>
        <taxon>Sporormiaceae</taxon>
        <taxon>Sporormia</taxon>
    </lineage>
</organism>
<evidence type="ECO:0000313" key="2">
    <source>
        <dbReference type="EMBL" id="KAF2752113.1"/>
    </source>
</evidence>